<sequence length="738" mass="81238">MKQRWKYPFAVMTLAAVLTTGTAMPSHVMADGAKDTTAIEEVVAGELPSIGSISIGGSNTIELKQASLSNAAESGRIVTFTLTVNNQGNNEIQFIDYWVRLKSSSGTSFPVTLFAADKDKNRIPAKSSMDFRFYAKVNDKTNLEDLSFNFIQWDFSRSDFEKPIGSIAIPKDYSLLTAVGSKRMATIGNEPMKNGIKRVSVSKNDTHFLPTIYFEMENTGKRGAKLPELQFNLRTAEGLLYPLNVSGIDKETVINPLVKKEVTLTGSIPIDVNESGWQLQIAETVDLGNNQTVQVPIAEFILPDSTKEEVSVGRDYEFSNEDGTYGIRLEELKRLPWEDEDLLTAQVTLKNNGTQSLSIPNLTGYFKLDDAVTVDATIIRGDKVIGLQPGQEITVQYLGKIPYTYDFSDVKLYVQEKKETSQQPAPGVPGGDNSGGGKVEDLIQFVHNSDMMVVPAVGSGQKQKIDDVGRKAQYSVREVHTFTGKTGNIVVALVEVENLEKRFNEVSKLVAHFVNPDGEVYPLNISELKSKVSPGGKALLHLSGVLPQGAETNDMQLFIGQAVKEGKLAGKEDVPDAYIQPLAFALPLEKSEPSDDLRNIEFFPYTLSMKNIGTTMNFLSGDLKFSFDYEFGKDILVVSNTENHKLVIEIEDSDGKFQHAQEFSLESSAESGGGGQPGGGGNTLQLGSHTAVVNINDPELVFKLESLDKYKLNVYYQFQPGQRKLITSKELKWFYTAD</sequence>
<feature type="signal peptide" evidence="1">
    <location>
        <begin position="1"/>
        <end position="30"/>
    </location>
</feature>
<evidence type="ECO:0000313" key="2">
    <source>
        <dbReference type="EMBL" id="MFD0869687.1"/>
    </source>
</evidence>
<feature type="chain" id="PRO_5046951190" evidence="1">
    <location>
        <begin position="31"/>
        <end position="738"/>
    </location>
</feature>
<dbReference type="RefSeq" id="WP_379288137.1">
    <property type="nucleotide sequence ID" value="NZ_JBHTIU010000034.1"/>
</dbReference>
<organism evidence="2 3">
    <name type="scientific">Paenibacillus residui</name>
    <dbReference type="NCBI Taxonomy" id="629724"/>
    <lineage>
        <taxon>Bacteria</taxon>
        <taxon>Bacillati</taxon>
        <taxon>Bacillota</taxon>
        <taxon>Bacilli</taxon>
        <taxon>Bacillales</taxon>
        <taxon>Paenibacillaceae</taxon>
        <taxon>Paenibacillus</taxon>
    </lineage>
</organism>
<comment type="caution">
    <text evidence="2">The sequence shown here is derived from an EMBL/GenBank/DDBJ whole genome shotgun (WGS) entry which is preliminary data.</text>
</comment>
<protein>
    <submittedName>
        <fullName evidence="2">Uncharacterized protein</fullName>
    </submittedName>
</protein>
<proteinExistence type="predicted"/>
<name>A0ABW3DB07_9BACL</name>
<keyword evidence="1" id="KW-0732">Signal</keyword>
<reference evidence="3" key="1">
    <citation type="journal article" date="2019" name="Int. J. Syst. Evol. Microbiol.">
        <title>The Global Catalogue of Microorganisms (GCM) 10K type strain sequencing project: providing services to taxonomists for standard genome sequencing and annotation.</title>
        <authorList>
            <consortium name="The Broad Institute Genomics Platform"/>
            <consortium name="The Broad Institute Genome Sequencing Center for Infectious Disease"/>
            <person name="Wu L."/>
            <person name="Ma J."/>
        </authorList>
    </citation>
    <scope>NUCLEOTIDE SEQUENCE [LARGE SCALE GENOMIC DNA]</scope>
    <source>
        <strain evidence="3">CCUG 57263</strain>
    </source>
</reference>
<accession>A0ABW3DB07</accession>
<keyword evidence="3" id="KW-1185">Reference proteome</keyword>
<dbReference type="EMBL" id="JBHTIU010000034">
    <property type="protein sequence ID" value="MFD0869687.1"/>
    <property type="molecule type" value="Genomic_DNA"/>
</dbReference>
<evidence type="ECO:0000256" key="1">
    <source>
        <dbReference type="SAM" id="SignalP"/>
    </source>
</evidence>
<dbReference type="Proteomes" id="UP001597120">
    <property type="component" value="Unassembled WGS sequence"/>
</dbReference>
<evidence type="ECO:0000313" key="3">
    <source>
        <dbReference type="Proteomes" id="UP001597120"/>
    </source>
</evidence>
<gene>
    <name evidence="2" type="ORF">ACFQ03_11040</name>
</gene>